<dbReference type="InterPro" id="IPR050245">
    <property type="entry name" value="PrsA_foldase"/>
</dbReference>
<evidence type="ECO:0000256" key="2">
    <source>
        <dbReference type="SAM" id="SignalP"/>
    </source>
</evidence>
<feature type="signal peptide" evidence="2">
    <location>
        <begin position="1"/>
        <end position="18"/>
    </location>
</feature>
<keyword evidence="1 4" id="KW-0413">Isomerase</keyword>
<dbReference type="InterPro" id="IPR027304">
    <property type="entry name" value="Trigger_fact/SurA_dom_sf"/>
</dbReference>
<dbReference type="SUPFAM" id="SSF54534">
    <property type="entry name" value="FKBP-like"/>
    <property type="match status" value="2"/>
</dbReference>
<feature type="domain" description="PpiC" evidence="3">
    <location>
        <begin position="222"/>
        <end position="323"/>
    </location>
</feature>
<feature type="chain" id="PRO_5022839853" evidence="2">
    <location>
        <begin position="19"/>
        <end position="646"/>
    </location>
</feature>
<dbReference type="SUPFAM" id="SSF109998">
    <property type="entry name" value="Triger factor/SurA peptide-binding domain-like"/>
    <property type="match status" value="1"/>
</dbReference>
<dbReference type="PROSITE" id="PS50198">
    <property type="entry name" value="PPIC_PPIASE_2"/>
    <property type="match status" value="2"/>
</dbReference>
<proteinExistence type="predicted"/>
<name>A0A5C6ZLP8_9FLAO</name>
<dbReference type="RefSeq" id="WP_147085804.1">
    <property type="nucleotide sequence ID" value="NZ_VORM01000005.1"/>
</dbReference>
<evidence type="ECO:0000313" key="5">
    <source>
        <dbReference type="Proteomes" id="UP000321578"/>
    </source>
</evidence>
<dbReference type="GO" id="GO:0003755">
    <property type="term" value="F:peptidyl-prolyl cis-trans isomerase activity"/>
    <property type="evidence" value="ECO:0007669"/>
    <property type="project" value="UniProtKB-KW"/>
</dbReference>
<evidence type="ECO:0000259" key="3">
    <source>
        <dbReference type="PROSITE" id="PS50198"/>
    </source>
</evidence>
<dbReference type="Proteomes" id="UP000321578">
    <property type="component" value="Unassembled WGS sequence"/>
</dbReference>
<dbReference type="OrthoDB" id="14196at2"/>
<keyword evidence="5" id="KW-1185">Reference proteome</keyword>
<dbReference type="AlphaFoldDB" id="A0A5C6ZLP8"/>
<keyword evidence="1" id="KW-0697">Rotamase</keyword>
<dbReference type="Pfam" id="PF00639">
    <property type="entry name" value="Rotamase"/>
    <property type="match status" value="2"/>
</dbReference>
<evidence type="ECO:0000256" key="1">
    <source>
        <dbReference type="PROSITE-ProRule" id="PRU00278"/>
    </source>
</evidence>
<protein>
    <submittedName>
        <fullName evidence="4">Peptidylprolyl isomerase</fullName>
    </submittedName>
</protein>
<dbReference type="Gene3D" id="3.10.50.40">
    <property type="match status" value="2"/>
</dbReference>
<dbReference type="InterPro" id="IPR046357">
    <property type="entry name" value="PPIase_dom_sf"/>
</dbReference>
<organism evidence="4 5">
    <name type="scientific">Subsaximicrobium wynnwilliamsii</name>
    <dbReference type="NCBI Taxonomy" id="291179"/>
    <lineage>
        <taxon>Bacteria</taxon>
        <taxon>Pseudomonadati</taxon>
        <taxon>Bacteroidota</taxon>
        <taxon>Flavobacteriia</taxon>
        <taxon>Flavobacteriales</taxon>
        <taxon>Flavobacteriaceae</taxon>
        <taxon>Subsaximicrobium</taxon>
    </lineage>
</organism>
<feature type="domain" description="PpiC" evidence="3">
    <location>
        <begin position="120"/>
        <end position="217"/>
    </location>
</feature>
<evidence type="ECO:0000313" key="4">
    <source>
        <dbReference type="EMBL" id="TXD89860.1"/>
    </source>
</evidence>
<dbReference type="PANTHER" id="PTHR47245:SF2">
    <property type="entry name" value="PEPTIDYL-PROLYL CIS-TRANS ISOMERASE HP_0175-RELATED"/>
    <property type="match status" value="1"/>
</dbReference>
<dbReference type="InterPro" id="IPR000297">
    <property type="entry name" value="PPIase_PpiC"/>
</dbReference>
<dbReference type="EMBL" id="VORO01000005">
    <property type="protein sequence ID" value="TXD89860.1"/>
    <property type="molecule type" value="Genomic_DNA"/>
</dbReference>
<sequence length="646" mass="74983">MKLLITAICLSFSVLIYAQEDKKDVLFTVDGEPVMTSEFQRVYNKNLDLVKDESQKDIDAYLELFVNYKLKVKDAKRLGLDKDAQYVKEFNNYKNQLSKNYMTDNKVTDKLVKEAYDRISNEVKASHILIMLDENETDTTQVYNRLLELRQRVLDEGFAPVQKEVHDRETVFAEDLGWFSGFKMVYPFETEAYNTKLGEVSMPFRSKFGFHIVKVWDKRKSLGEVAVAHIMIAKQQQDSTIDPETRIQQIYGKIEQGEKFESLAKQFSDDNSSSSKGGELAPFSGGQLSSKAFEDVAFSLENKNDISKPFQSEYGWHIIKLIDKKEMQSFEDMQSELESRVKRDSRSQLINSAMVKKLKEKYQIKDHPEALTYFAGTINEDFFKRTWNIPEQIESDKIILKIKDDSYTYRDFADYLMSAQRNYSNKPLKPEVVVNKEYEAFLERKLLQYQEAHLEEENEDFAHVLQEYRDGLLLFDLMEQEIWNKATKDSLGLQAFFDTHQSDYVWKDRADGSLLTSASEKEISKARKALKKGDSIEAVLTERNKNNASNILATNQVFEQGDQALPETYNFKNGISEIFEHNDAYHILITNEILPAGAKTLKEARGRVVSDYQNQLEKDWLTNLHERYTVEINKAALQQVKLKLQK</sequence>
<accession>A0A5C6ZLP8</accession>
<keyword evidence="2" id="KW-0732">Signal</keyword>
<comment type="caution">
    <text evidence="4">The sequence shown here is derived from an EMBL/GenBank/DDBJ whole genome shotgun (WGS) entry which is preliminary data.</text>
</comment>
<dbReference type="PANTHER" id="PTHR47245">
    <property type="entry name" value="PEPTIDYLPROLYL ISOMERASE"/>
    <property type="match status" value="1"/>
</dbReference>
<gene>
    <name evidence="4" type="ORF">ESY86_06565</name>
</gene>
<reference evidence="4 5" key="1">
    <citation type="submission" date="2019-08" db="EMBL/GenBank/DDBJ databases">
        <title>Genomes of Subsaximicrobium wynnwilliamsii strains.</title>
        <authorList>
            <person name="Bowman J.P."/>
        </authorList>
    </citation>
    <scope>NUCLEOTIDE SEQUENCE [LARGE SCALE GENOMIC DNA]</scope>
    <source>
        <strain evidence="4 5">2-80-2</strain>
    </source>
</reference>